<reference evidence="1" key="1">
    <citation type="journal article" date="2020" name="Phytopathology">
        <title>Genome Sequence Resources of Colletotrichum truncatum, C. plurivorum, C. musicola, and C. sojae: Four Species Pathogenic to Soybean (Glycine max).</title>
        <authorList>
            <person name="Rogerio F."/>
            <person name="Boufleur T.R."/>
            <person name="Ciampi-Guillardi M."/>
            <person name="Sukno S.A."/>
            <person name="Thon M.R."/>
            <person name="Massola Junior N.S."/>
            <person name="Baroncelli R."/>
        </authorList>
    </citation>
    <scope>NUCLEOTIDE SEQUENCE</scope>
    <source>
        <strain evidence="1">LFN0074</strain>
    </source>
</reference>
<dbReference type="Proteomes" id="UP000639643">
    <property type="component" value="Unassembled WGS sequence"/>
</dbReference>
<organism evidence="1 2">
    <name type="scientific">Colletotrichum musicola</name>
    <dbReference type="NCBI Taxonomy" id="2175873"/>
    <lineage>
        <taxon>Eukaryota</taxon>
        <taxon>Fungi</taxon>
        <taxon>Dikarya</taxon>
        <taxon>Ascomycota</taxon>
        <taxon>Pezizomycotina</taxon>
        <taxon>Sordariomycetes</taxon>
        <taxon>Hypocreomycetidae</taxon>
        <taxon>Glomerellales</taxon>
        <taxon>Glomerellaceae</taxon>
        <taxon>Colletotrichum</taxon>
        <taxon>Colletotrichum orchidearum species complex</taxon>
    </lineage>
</organism>
<keyword evidence="2" id="KW-1185">Reference proteome</keyword>
<name>A0A8H6KTR3_9PEZI</name>
<dbReference type="EMBL" id="WIGM01000143">
    <property type="protein sequence ID" value="KAF6837509.1"/>
    <property type="molecule type" value="Genomic_DNA"/>
</dbReference>
<sequence>MPADGAAASLAPVDSAANRLHQHAYNTFILAVNCPVRSGRDSSPVVSTSCHVRYRSEQYDTLQDGAVRPLLTFDLGGCLRKPLRFGRCIDDEPSDPAESIGSGSGSGSGIGIGIGIGIEASSRKPAASRGAAESRNAHVRWAYFRRMSRRQTTPARGATGIG</sequence>
<evidence type="ECO:0000313" key="2">
    <source>
        <dbReference type="Proteomes" id="UP000639643"/>
    </source>
</evidence>
<gene>
    <name evidence="1" type="ORF">CMUS01_05019</name>
</gene>
<evidence type="ECO:0000313" key="1">
    <source>
        <dbReference type="EMBL" id="KAF6837509.1"/>
    </source>
</evidence>
<accession>A0A8H6KTR3</accession>
<proteinExistence type="predicted"/>
<protein>
    <submittedName>
        <fullName evidence="1">Uncharacterized protein</fullName>
    </submittedName>
</protein>
<comment type="caution">
    <text evidence="1">The sequence shown here is derived from an EMBL/GenBank/DDBJ whole genome shotgun (WGS) entry which is preliminary data.</text>
</comment>
<dbReference type="AlphaFoldDB" id="A0A8H6KTR3"/>